<keyword evidence="5 7" id="KW-0472">Membrane</keyword>
<reference evidence="8" key="1">
    <citation type="submission" date="2018-05" db="EMBL/GenBank/DDBJ databases">
        <authorList>
            <person name="Lanie J.A."/>
            <person name="Ng W.-L."/>
            <person name="Kazmierczak K.M."/>
            <person name="Andrzejewski T.M."/>
            <person name="Davidsen T.M."/>
            <person name="Wayne K.J."/>
            <person name="Tettelin H."/>
            <person name="Glass J.I."/>
            <person name="Rusch D."/>
            <person name="Podicherti R."/>
            <person name="Tsui H.-C.T."/>
            <person name="Winkler M.E."/>
        </authorList>
    </citation>
    <scope>NUCLEOTIDE SEQUENCE</scope>
</reference>
<evidence type="ECO:0000256" key="1">
    <source>
        <dbReference type="ARBA" id="ARBA00004651"/>
    </source>
</evidence>
<organism evidence="8">
    <name type="scientific">marine metagenome</name>
    <dbReference type="NCBI Taxonomy" id="408172"/>
    <lineage>
        <taxon>unclassified sequences</taxon>
        <taxon>metagenomes</taxon>
        <taxon>ecological metagenomes</taxon>
    </lineage>
</organism>
<evidence type="ECO:0000256" key="2">
    <source>
        <dbReference type="ARBA" id="ARBA00022475"/>
    </source>
</evidence>
<evidence type="ECO:0000313" key="8">
    <source>
        <dbReference type="EMBL" id="SVE11381.1"/>
    </source>
</evidence>
<dbReference type="InterPro" id="IPR002758">
    <property type="entry name" value="Cation_antiport_E"/>
</dbReference>
<name>A0A383AUV4_9ZZZZ</name>
<proteinExistence type="predicted"/>
<dbReference type="GO" id="GO:0008324">
    <property type="term" value="F:monoatomic cation transmembrane transporter activity"/>
    <property type="evidence" value="ECO:0007669"/>
    <property type="project" value="InterPro"/>
</dbReference>
<protein>
    <recommendedName>
        <fullName evidence="9">Cation transporter</fullName>
    </recommendedName>
</protein>
<dbReference type="PANTHER" id="PTHR34584">
    <property type="entry name" value="NA(+)/H(+) ANTIPORTER SUBUNIT E1"/>
    <property type="match status" value="1"/>
</dbReference>
<keyword evidence="2" id="KW-1003">Cell membrane</keyword>
<comment type="subcellular location">
    <subcellularLocation>
        <location evidence="1">Cell membrane</location>
        <topology evidence="1">Multi-pass membrane protein</topology>
    </subcellularLocation>
</comment>
<dbReference type="GO" id="GO:0005886">
    <property type="term" value="C:plasma membrane"/>
    <property type="evidence" value="ECO:0007669"/>
    <property type="project" value="UniProtKB-SubCell"/>
</dbReference>
<feature type="transmembrane region" description="Helical" evidence="7">
    <location>
        <begin position="27"/>
        <end position="44"/>
    </location>
</feature>
<evidence type="ECO:0000256" key="5">
    <source>
        <dbReference type="ARBA" id="ARBA00023136"/>
    </source>
</evidence>
<evidence type="ECO:0000256" key="4">
    <source>
        <dbReference type="ARBA" id="ARBA00022989"/>
    </source>
</evidence>
<sequence>GIIESRIAPIRFSFGRFAGSIFAEGKLLHAVGLFAVLFGTWVILSGHFTPFLLIAGAICSAITVAITLRMDLLDRRRDFLGPVWRLPLYGLWLAGQIILWSLIVARKVLAPRLDIDPVLERVPSSQRSDLGRVMYANSITLTPGTCSTDVGKDDIEVHALTHAALEDLKKDDMDRRVSATEAVPAKPSEPSGDGA</sequence>
<evidence type="ECO:0008006" key="9">
    <source>
        <dbReference type="Google" id="ProtNLM"/>
    </source>
</evidence>
<gene>
    <name evidence="8" type="ORF">METZ01_LOCUS464235</name>
</gene>
<feature type="region of interest" description="Disordered" evidence="6">
    <location>
        <begin position="171"/>
        <end position="195"/>
    </location>
</feature>
<accession>A0A383AUV4</accession>
<dbReference type="Pfam" id="PF01899">
    <property type="entry name" value="MNHE"/>
    <property type="match status" value="1"/>
</dbReference>
<keyword evidence="3 7" id="KW-0812">Transmembrane</keyword>
<evidence type="ECO:0000256" key="3">
    <source>
        <dbReference type="ARBA" id="ARBA00022692"/>
    </source>
</evidence>
<keyword evidence="4 7" id="KW-1133">Transmembrane helix</keyword>
<evidence type="ECO:0000256" key="7">
    <source>
        <dbReference type="SAM" id="Phobius"/>
    </source>
</evidence>
<dbReference type="PANTHER" id="PTHR34584:SF1">
    <property type="entry name" value="NA(+)_H(+) ANTIPORTER SUBUNIT E1"/>
    <property type="match status" value="1"/>
</dbReference>
<dbReference type="EMBL" id="UINC01195007">
    <property type="protein sequence ID" value="SVE11381.1"/>
    <property type="molecule type" value="Genomic_DNA"/>
</dbReference>
<feature type="transmembrane region" description="Helical" evidence="7">
    <location>
        <begin position="51"/>
        <end position="68"/>
    </location>
</feature>
<evidence type="ECO:0000256" key="6">
    <source>
        <dbReference type="SAM" id="MobiDB-lite"/>
    </source>
</evidence>
<dbReference type="AlphaFoldDB" id="A0A383AUV4"/>
<feature type="non-terminal residue" evidence="8">
    <location>
        <position position="1"/>
    </location>
</feature>
<feature type="transmembrane region" description="Helical" evidence="7">
    <location>
        <begin position="88"/>
        <end position="105"/>
    </location>
</feature>